<gene>
    <name evidence="1" type="ORF">SAMN05660733_04329</name>
</gene>
<evidence type="ECO:0000313" key="1">
    <source>
        <dbReference type="EMBL" id="SMD11862.1"/>
    </source>
</evidence>
<organism evidence="1 2">
    <name type="scientific">Lentzea albidocapillata</name>
    <dbReference type="NCBI Taxonomy" id="40571"/>
    <lineage>
        <taxon>Bacteria</taxon>
        <taxon>Bacillati</taxon>
        <taxon>Actinomycetota</taxon>
        <taxon>Actinomycetes</taxon>
        <taxon>Pseudonocardiales</taxon>
        <taxon>Pseudonocardiaceae</taxon>
        <taxon>Lentzea</taxon>
    </lineage>
</organism>
<evidence type="ECO:0000313" key="2">
    <source>
        <dbReference type="Proteomes" id="UP000192840"/>
    </source>
</evidence>
<dbReference type="OrthoDB" id="9766019at2"/>
<proteinExistence type="predicted"/>
<keyword evidence="2" id="KW-1185">Reference proteome</keyword>
<sequence>MTPDGAAATGAYLEATPFIAHDAMNQPQVRMENTSVQLEPPGTAELPRITEPGR</sequence>
<dbReference type="STRING" id="40571.SAMN05660733_04329"/>
<dbReference type="RefSeq" id="WP_157512912.1">
    <property type="nucleotide sequence ID" value="NZ_FWYC01000010.1"/>
</dbReference>
<protein>
    <submittedName>
        <fullName evidence="1">Uncharacterized protein</fullName>
    </submittedName>
</protein>
<dbReference type="EMBL" id="FWYC01000010">
    <property type="protein sequence ID" value="SMD11862.1"/>
    <property type="molecule type" value="Genomic_DNA"/>
</dbReference>
<reference evidence="2" key="1">
    <citation type="submission" date="2017-04" db="EMBL/GenBank/DDBJ databases">
        <authorList>
            <person name="Varghese N."/>
            <person name="Submissions S."/>
        </authorList>
    </citation>
    <scope>NUCLEOTIDE SEQUENCE [LARGE SCALE GENOMIC DNA]</scope>
    <source>
        <strain evidence="2">DSM 44073</strain>
    </source>
</reference>
<dbReference type="AlphaFoldDB" id="A0A1W2EQP9"/>
<dbReference type="Proteomes" id="UP000192840">
    <property type="component" value="Unassembled WGS sequence"/>
</dbReference>
<name>A0A1W2EQP9_9PSEU</name>
<accession>A0A1W2EQP9</accession>